<keyword evidence="8" id="KW-0539">Nucleus</keyword>
<comment type="catalytic activity">
    <reaction evidence="10">
        <text>N-terminal L-seryl-[histone H2A] + acetyl-CoA = N-terminal N(alpha)-acetyl-L-seryl-[histone H2A] + CoA + H(+)</text>
        <dbReference type="Rhea" id="RHEA:50600"/>
        <dbReference type="Rhea" id="RHEA-COMP:12742"/>
        <dbReference type="Rhea" id="RHEA-COMP:12744"/>
        <dbReference type="ChEBI" id="CHEBI:15378"/>
        <dbReference type="ChEBI" id="CHEBI:57287"/>
        <dbReference type="ChEBI" id="CHEBI:57288"/>
        <dbReference type="ChEBI" id="CHEBI:64738"/>
        <dbReference type="ChEBI" id="CHEBI:83690"/>
        <dbReference type="EC" id="2.3.1.257"/>
    </reaction>
</comment>
<keyword evidence="9" id="KW-0012">Acyltransferase</keyword>
<evidence type="ECO:0000256" key="6">
    <source>
        <dbReference type="ARBA" id="ARBA00022490"/>
    </source>
</evidence>
<dbReference type="Gene3D" id="3.40.630.30">
    <property type="match status" value="1"/>
</dbReference>
<evidence type="ECO:0000256" key="11">
    <source>
        <dbReference type="ARBA" id="ARBA00049524"/>
    </source>
</evidence>
<dbReference type="PANTHER" id="PTHR20531:SF1">
    <property type="entry name" value="N-ALPHA-ACETYLTRANSFERASE 40"/>
    <property type="match status" value="1"/>
</dbReference>
<protein>
    <recommendedName>
        <fullName evidence="5">N-alpha-acetyltransferase 40</fullName>
        <ecNumber evidence="4">2.3.1.257</ecNumber>
    </recommendedName>
</protein>
<dbReference type="GO" id="GO:1990189">
    <property type="term" value="F:protein N-terminal-serine acetyltransferase activity"/>
    <property type="evidence" value="ECO:0007669"/>
    <property type="project" value="UniProtKB-EC"/>
</dbReference>
<dbReference type="InterPro" id="IPR016181">
    <property type="entry name" value="Acyl_CoA_acyltransferase"/>
</dbReference>
<dbReference type="STRING" id="1314781.A0A165NE88"/>
<keyword evidence="15" id="KW-1185">Reference proteome</keyword>
<dbReference type="GO" id="GO:0043998">
    <property type="term" value="F:histone H2A acetyltransferase activity"/>
    <property type="evidence" value="ECO:0007669"/>
    <property type="project" value="InterPro"/>
</dbReference>
<evidence type="ECO:0000313" key="14">
    <source>
        <dbReference type="EMBL" id="KZW00622.1"/>
    </source>
</evidence>
<sequence length="230" mass="25816">MDAIAEANKARSARKVSGPSSRRVSCQATAGQLQDTVESPRVLNGSAYVFEARKASSLSAAQRNAVWDIFADNMRQSYTASSFGWDPPQKKREMFHIQARFVLARPAESKDADVLAFSTFRFESEENVDGVEEPVLYCYELQVSRRVKRSGLGTALMSDLERLAARWGMRKVMLTCFLTNVEALAFYRRVGFVPREHFCFRATCSSAAQFHRGSHLSGPADEFRVSFFGQ</sequence>
<evidence type="ECO:0000256" key="9">
    <source>
        <dbReference type="ARBA" id="ARBA00023315"/>
    </source>
</evidence>
<dbReference type="InParanoid" id="A0A165NE88"/>
<evidence type="ECO:0000259" key="13">
    <source>
        <dbReference type="PROSITE" id="PS51186"/>
    </source>
</evidence>
<dbReference type="InterPro" id="IPR000182">
    <property type="entry name" value="GNAT_dom"/>
</dbReference>
<comment type="similarity">
    <text evidence="3">Belongs to the acetyltransferase family. NAA40 subfamily.</text>
</comment>
<dbReference type="Pfam" id="PF00583">
    <property type="entry name" value="Acetyltransf_1"/>
    <property type="match status" value="1"/>
</dbReference>
<evidence type="ECO:0000256" key="8">
    <source>
        <dbReference type="ARBA" id="ARBA00023242"/>
    </source>
</evidence>
<evidence type="ECO:0000256" key="10">
    <source>
        <dbReference type="ARBA" id="ARBA00047821"/>
    </source>
</evidence>
<keyword evidence="7" id="KW-0808">Transferase</keyword>
<name>A0A165NE88_EXIGL</name>
<dbReference type="InterPro" id="IPR039949">
    <property type="entry name" value="NAA40"/>
</dbReference>
<evidence type="ECO:0000256" key="12">
    <source>
        <dbReference type="SAM" id="MobiDB-lite"/>
    </source>
</evidence>
<comment type="subcellular location">
    <subcellularLocation>
        <location evidence="2">Cytoplasm</location>
    </subcellularLocation>
    <subcellularLocation>
        <location evidence="1">Nucleus</location>
    </subcellularLocation>
</comment>
<feature type="compositionally biased region" description="Polar residues" evidence="12">
    <location>
        <begin position="18"/>
        <end position="31"/>
    </location>
</feature>
<organism evidence="14 15">
    <name type="scientific">Exidia glandulosa HHB12029</name>
    <dbReference type="NCBI Taxonomy" id="1314781"/>
    <lineage>
        <taxon>Eukaryota</taxon>
        <taxon>Fungi</taxon>
        <taxon>Dikarya</taxon>
        <taxon>Basidiomycota</taxon>
        <taxon>Agaricomycotina</taxon>
        <taxon>Agaricomycetes</taxon>
        <taxon>Auriculariales</taxon>
        <taxon>Exidiaceae</taxon>
        <taxon>Exidia</taxon>
    </lineage>
</organism>
<dbReference type="PROSITE" id="PS51186">
    <property type="entry name" value="GNAT"/>
    <property type="match status" value="1"/>
</dbReference>
<evidence type="ECO:0000256" key="5">
    <source>
        <dbReference type="ARBA" id="ARBA00015043"/>
    </source>
</evidence>
<evidence type="ECO:0000256" key="2">
    <source>
        <dbReference type="ARBA" id="ARBA00004496"/>
    </source>
</evidence>
<evidence type="ECO:0000256" key="3">
    <source>
        <dbReference type="ARBA" id="ARBA00008870"/>
    </source>
</evidence>
<feature type="region of interest" description="Disordered" evidence="12">
    <location>
        <begin position="1"/>
        <end position="31"/>
    </location>
</feature>
<evidence type="ECO:0000313" key="15">
    <source>
        <dbReference type="Proteomes" id="UP000077266"/>
    </source>
</evidence>
<dbReference type="CDD" id="cd04301">
    <property type="entry name" value="NAT_SF"/>
    <property type="match status" value="1"/>
</dbReference>
<dbReference type="GO" id="GO:0005634">
    <property type="term" value="C:nucleus"/>
    <property type="evidence" value="ECO:0007669"/>
    <property type="project" value="UniProtKB-SubCell"/>
</dbReference>
<evidence type="ECO:0000256" key="4">
    <source>
        <dbReference type="ARBA" id="ARBA00012950"/>
    </source>
</evidence>
<reference evidence="14 15" key="1">
    <citation type="journal article" date="2016" name="Mol. Biol. Evol.">
        <title>Comparative Genomics of Early-Diverging Mushroom-Forming Fungi Provides Insights into the Origins of Lignocellulose Decay Capabilities.</title>
        <authorList>
            <person name="Nagy L.G."/>
            <person name="Riley R."/>
            <person name="Tritt A."/>
            <person name="Adam C."/>
            <person name="Daum C."/>
            <person name="Floudas D."/>
            <person name="Sun H."/>
            <person name="Yadav J.S."/>
            <person name="Pangilinan J."/>
            <person name="Larsson K.H."/>
            <person name="Matsuura K."/>
            <person name="Barry K."/>
            <person name="Labutti K."/>
            <person name="Kuo R."/>
            <person name="Ohm R.A."/>
            <person name="Bhattacharya S.S."/>
            <person name="Shirouzu T."/>
            <person name="Yoshinaga Y."/>
            <person name="Martin F.M."/>
            <person name="Grigoriev I.V."/>
            <person name="Hibbett D.S."/>
        </authorList>
    </citation>
    <scope>NUCLEOTIDE SEQUENCE [LARGE SCALE GENOMIC DNA]</scope>
    <source>
        <strain evidence="14 15">HHB12029</strain>
    </source>
</reference>
<dbReference type="AlphaFoldDB" id="A0A165NE88"/>
<dbReference type="SUPFAM" id="SSF55729">
    <property type="entry name" value="Acyl-CoA N-acyltransferases (Nat)"/>
    <property type="match status" value="1"/>
</dbReference>
<keyword evidence="6" id="KW-0963">Cytoplasm</keyword>
<dbReference type="EMBL" id="KV425899">
    <property type="protein sequence ID" value="KZW00622.1"/>
    <property type="molecule type" value="Genomic_DNA"/>
</dbReference>
<feature type="domain" description="N-acetyltransferase" evidence="13">
    <location>
        <begin position="53"/>
        <end position="212"/>
    </location>
</feature>
<dbReference type="OrthoDB" id="424551at2759"/>
<comment type="catalytic activity">
    <reaction evidence="11">
        <text>N-terminal L-seryl-[histone H4] + acetyl-CoA = N-terminal N(alpha)-acetyl-L-seryl-[histone H4] + CoA + H(+)</text>
        <dbReference type="Rhea" id="RHEA:50596"/>
        <dbReference type="Rhea" id="RHEA-COMP:12740"/>
        <dbReference type="Rhea" id="RHEA-COMP:12743"/>
        <dbReference type="ChEBI" id="CHEBI:15378"/>
        <dbReference type="ChEBI" id="CHEBI:57287"/>
        <dbReference type="ChEBI" id="CHEBI:57288"/>
        <dbReference type="ChEBI" id="CHEBI:64738"/>
        <dbReference type="ChEBI" id="CHEBI:83690"/>
        <dbReference type="EC" id="2.3.1.257"/>
    </reaction>
</comment>
<dbReference type="GO" id="GO:0010485">
    <property type="term" value="F:histone H4 acetyltransferase activity"/>
    <property type="evidence" value="ECO:0007669"/>
    <property type="project" value="InterPro"/>
</dbReference>
<gene>
    <name evidence="14" type="ORF">EXIGLDRAFT_604090</name>
</gene>
<accession>A0A165NE88</accession>
<dbReference type="GO" id="GO:0005737">
    <property type="term" value="C:cytoplasm"/>
    <property type="evidence" value="ECO:0007669"/>
    <property type="project" value="UniProtKB-SubCell"/>
</dbReference>
<dbReference type="PANTHER" id="PTHR20531">
    <property type="entry name" value="N-ALPHA-ACETYLTRANSFERASE 40"/>
    <property type="match status" value="1"/>
</dbReference>
<dbReference type="EC" id="2.3.1.257" evidence="4"/>
<proteinExistence type="inferred from homology"/>
<evidence type="ECO:0000256" key="7">
    <source>
        <dbReference type="ARBA" id="ARBA00022679"/>
    </source>
</evidence>
<dbReference type="Proteomes" id="UP000077266">
    <property type="component" value="Unassembled WGS sequence"/>
</dbReference>
<evidence type="ECO:0000256" key="1">
    <source>
        <dbReference type="ARBA" id="ARBA00004123"/>
    </source>
</evidence>